<accession>A0A2P5BD71</accession>
<keyword evidence="3" id="KW-1185">Reference proteome</keyword>
<feature type="signal peptide" evidence="1">
    <location>
        <begin position="1"/>
        <end position="23"/>
    </location>
</feature>
<evidence type="ECO:0000256" key="1">
    <source>
        <dbReference type="SAM" id="SignalP"/>
    </source>
</evidence>
<dbReference type="EMBL" id="JXTB01000306">
    <property type="protein sequence ID" value="PON46743.1"/>
    <property type="molecule type" value="Genomic_DNA"/>
</dbReference>
<feature type="non-terminal residue" evidence="2">
    <location>
        <position position="1"/>
    </location>
</feature>
<protein>
    <submittedName>
        <fullName evidence="2">Uncharacterized protein</fullName>
    </submittedName>
</protein>
<dbReference type="Proteomes" id="UP000237105">
    <property type="component" value="Unassembled WGS sequence"/>
</dbReference>
<evidence type="ECO:0000313" key="2">
    <source>
        <dbReference type="EMBL" id="PON46743.1"/>
    </source>
</evidence>
<comment type="caution">
    <text evidence="2">The sequence shown here is derived from an EMBL/GenBank/DDBJ whole genome shotgun (WGS) entry which is preliminary data.</text>
</comment>
<dbReference type="AlphaFoldDB" id="A0A2P5BD71"/>
<gene>
    <name evidence="2" type="ORF">PanWU01x14_249360</name>
</gene>
<evidence type="ECO:0000313" key="3">
    <source>
        <dbReference type="Proteomes" id="UP000237105"/>
    </source>
</evidence>
<sequence length="147" mass="16898">FTLGQRLKSAHNFILLILIGILGLENPFEVFTSQVHYILHPFHCFPPTNGALRQTGNNKHSPKLNRSTKGSKVPLHLTQPSNYRESFWSTIKLSWLETHEPLEVISLIRLTFPRSWRLIVYIAHLDECLLHCLDQMSEIQRRGSASG</sequence>
<keyword evidence="1" id="KW-0732">Signal</keyword>
<name>A0A2P5BD71_PARAD</name>
<organism evidence="2 3">
    <name type="scientific">Parasponia andersonii</name>
    <name type="common">Sponia andersonii</name>
    <dbReference type="NCBI Taxonomy" id="3476"/>
    <lineage>
        <taxon>Eukaryota</taxon>
        <taxon>Viridiplantae</taxon>
        <taxon>Streptophyta</taxon>
        <taxon>Embryophyta</taxon>
        <taxon>Tracheophyta</taxon>
        <taxon>Spermatophyta</taxon>
        <taxon>Magnoliopsida</taxon>
        <taxon>eudicotyledons</taxon>
        <taxon>Gunneridae</taxon>
        <taxon>Pentapetalae</taxon>
        <taxon>rosids</taxon>
        <taxon>fabids</taxon>
        <taxon>Rosales</taxon>
        <taxon>Cannabaceae</taxon>
        <taxon>Parasponia</taxon>
    </lineage>
</organism>
<feature type="chain" id="PRO_5015144660" evidence="1">
    <location>
        <begin position="24"/>
        <end position="147"/>
    </location>
</feature>
<proteinExistence type="predicted"/>
<reference evidence="3" key="1">
    <citation type="submission" date="2016-06" db="EMBL/GenBank/DDBJ databases">
        <title>Parallel loss of symbiosis genes in relatives of nitrogen-fixing non-legume Parasponia.</title>
        <authorList>
            <person name="Van Velzen R."/>
            <person name="Holmer R."/>
            <person name="Bu F."/>
            <person name="Rutten L."/>
            <person name="Van Zeijl A."/>
            <person name="Liu W."/>
            <person name="Santuari L."/>
            <person name="Cao Q."/>
            <person name="Sharma T."/>
            <person name="Shen D."/>
            <person name="Roswanjaya Y."/>
            <person name="Wardhani T."/>
            <person name="Kalhor M.S."/>
            <person name="Jansen J."/>
            <person name="Van den Hoogen J."/>
            <person name="Gungor B."/>
            <person name="Hartog M."/>
            <person name="Hontelez J."/>
            <person name="Verver J."/>
            <person name="Yang W.-C."/>
            <person name="Schijlen E."/>
            <person name="Repin R."/>
            <person name="Schilthuizen M."/>
            <person name="Schranz E."/>
            <person name="Heidstra R."/>
            <person name="Miyata K."/>
            <person name="Fedorova E."/>
            <person name="Kohlen W."/>
            <person name="Bisseling T."/>
            <person name="Smit S."/>
            <person name="Geurts R."/>
        </authorList>
    </citation>
    <scope>NUCLEOTIDE SEQUENCE [LARGE SCALE GENOMIC DNA]</scope>
    <source>
        <strain evidence="3">cv. WU1-14</strain>
    </source>
</reference>